<dbReference type="InterPro" id="IPR008258">
    <property type="entry name" value="Transglycosylase_SLT_dom_1"/>
</dbReference>
<evidence type="ECO:0000313" key="4">
    <source>
        <dbReference type="Proteomes" id="UP000434554"/>
    </source>
</evidence>
<evidence type="ECO:0000313" key="3">
    <source>
        <dbReference type="EMBL" id="KAB1478940.1"/>
    </source>
</evidence>
<comment type="caution">
    <text evidence="3">The sequence shown here is derived from an EMBL/GenBank/DDBJ whole genome shotgun (WGS) entry which is preliminary data.</text>
</comment>
<dbReference type="InterPro" id="IPR023346">
    <property type="entry name" value="Lysozyme-like_dom_sf"/>
</dbReference>
<dbReference type="PANTHER" id="PTHR37423">
    <property type="entry name" value="SOLUBLE LYTIC MUREIN TRANSGLYCOSYLASE-RELATED"/>
    <property type="match status" value="1"/>
</dbReference>
<keyword evidence="1" id="KW-0812">Transmembrane</keyword>
<keyword evidence="1" id="KW-0472">Membrane</keyword>
<dbReference type="Proteomes" id="UP000434554">
    <property type="component" value="Unassembled WGS sequence"/>
</dbReference>
<proteinExistence type="predicted"/>
<dbReference type="RefSeq" id="WP_006556885.1">
    <property type="nucleotide sequence ID" value="NZ_CALMIE010000201.1"/>
</dbReference>
<accession>A0A833CB94</accession>
<evidence type="ECO:0000256" key="1">
    <source>
        <dbReference type="SAM" id="Phobius"/>
    </source>
</evidence>
<keyword evidence="1" id="KW-1133">Transmembrane helix</keyword>
<name>A0A833CB94_9FIRM</name>
<protein>
    <submittedName>
        <fullName evidence="3">Lytic transglycosylase domain-containing protein</fullName>
    </submittedName>
</protein>
<dbReference type="EMBL" id="WBKH01000004">
    <property type="protein sequence ID" value="KAB1478940.1"/>
    <property type="molecule type" value="Genomic_DNA"/>
</dbReference>
<evidence type="ECO:0000259" key="2">
    <source>
        <dbReference type="Pfam" id="PF01464"/>
    </source>
</evidence>
<feature type="transmembrane region" description="Helical" evidence="1">
    <location>
        <begin position="6"/>
        <end position="26"/>
    </location>
</feature>
<organism evidence="3 4">
    <name type="scientific">Veillonella seminalis</name>
    <dbReference type="NCBI Taxonomy" id="1502943"/>
    <lineage>
        <taxon>Bacteria</taxon>
        <taxon>Bacillati</taxon>
        <taxon>Bacillota</taxon>
        <taxon>Negativicutes</taxon>
        <taxon>Veillonellales</taxon>
        <taxon>Veillonellaceae</taxon>
        <taxon>Veillonella</taxon>
    </lineage>
</organism>
<dbReference type="CDD" id="cd16896">
    <property type="entry name" value="LT_Slt70-like"/>
    <property type="match status" value="1"/>
</dbReference>
<dbReference type="AlphaFoldDB" id="A0A833CB94"/>
<sequence>MKGSTFLAWCMIILGWYYFAVGEPYLARTYAYPLEHSATVYAAAQANKVPYSLVAGVILAESKFNEHAESAPGALGLMQLMPETAHWIAEQMNEPKLTDNDIKEPDTNIKLGTWYLAYLLNEFKGNKVLALAAYNAGRGHVEEWMTQYGWGDDFDNIEDIPFAETREYVTAVLKNQEKYESLYAGDAAQQ</sequence>
<dbReference type="Pfam" id="PF01464">
    <property type="entry name" value="SLT"/>
    <property type="match status" value="1"/>
</dbReference>
<gene>
    <name evidence="3" type="ORF">F8R14_04355</name>
</gene>
<dbReference type="Gene3D" id="1.10.530.10">
    <property type="match status" value="1"/>
</dbReference>
<feature type="domain" description="Transglycosylase SLT" evidence="2">
    <location>
        <begin position="42"/>
        <end position="153"/>
    </location>
</feature>
<dbReference type="GeneID" id="83054934"/>
<dbReference type="PANTHER" id="PTHR37423:SF2">
    <property type="entry name" value="MEMBRANE-BOUND LYTIC MUREIN TRANSGLYCOSYLASE C"/>
    <property type="match status" value="1"/>
</dbReference>
<reference evidence="3 4" key="1">
    <citation type="submission" date="2019-09" db="EMBL/GenBank/DDBJ databases">
        <title>Draft genome sequence of 3 type strains from the CCUG.</title>
        <authorList>
            <person name="Pineiro-Iglesias B."/>
            <person name="Tunovic T."/>
            <person name="Unosson C."/>
            <person name="Inganas E."/>
            <person name="Ohlen M."/>
            <person name="Cardew S."/>
            <person name="Jensie-Markopoulos S."/>
            <person name="Salva-Serra F."/>
            <person name="Jaen-Luchoro D."/>
            <person name="Karlsson R."/>
            <person name="Svensson-Stadler L."/>
            <person name="Chun J."/>
            <person name="Moore E."/>
        </authorList>
    </citation>
    <scope>NUCLEOTIDE SEQUENCE [LARGE SCALE GENOMIC DNA]</scope>
    <source>
        <strain evidence="3 4">CCUG 65427</strain>
    </source>
</reference>
<dbReference type="SUPFAM" id="SSF53955">
    <property type="entry name" value="Lysozyme-like"/>
    <property type="match status" value="1"/>
</dbReference>